<dbReference type="PROSITE" id="PS50110">
    <property type="entry name" value="RESPONSE_REGULATORY"/>
    <property type="match status" value="1"/>
</dbReference>
<evidence type="ECO:0000256" key="5">
    <source>
        <dbReference type="ARBA" id="ARBA00023015"/>
    </source>
</evidence>
<keyword evidence="6 9" id="KW-0238">DNA-binding</keyword>
<feature type="domain" description="Response regulatory" evidence="10">
    <location>
        <begin position="3"/>
        <end position="117"/>
    </location>
</feature>
<evidence type="ECO:0000256" key="4">
    <source>
        <dbReference type="ARBA" id="ARBA00023012"/>
    </source>
</evidence>
<dbReference type="Gene3D" id="3.40.50.2300">
    <property type="match status" value="1"/>
</dbReference>
<feature type="DNA-binding region" description="OmpR/PhoB-type" evidence="9">
    <location>
        <begin position="125"/>
        <end position="219"/>
    </location>
</feature>
<keyword evidence="5" id="KW-0805">Transcription regulation</keyword>
<organism evidence="12 13">
    <name type="scientific">Basfia succiniciproducens</name>
    <dbReference type="NCBI Taxonomy" id="653940"/>
    <lineage>
        <taxon>Bacteria</taxon>
        <taxon>Pseudomonadati</taxon>
        <taxon>Pseudomonadota</taxon>
        <taxon>Gammaproteobacteria</taxon>
        <taxon>Pasteurellales</taxon>
        <taxon>Pasteurellaceae</taxon>
        <taxon>Basfia</taxon>
    </lineage>
</organism>
<dbReference type="PANTHER" id="PTHR48111">
    <property type="entry name" value="REGULATOR OF RPOS"/>
    <property type="match status" value="1"/>
</dbReference>
<dbReference type="InterPro" id="IPR001789">
    <property type="entry name" value="Sig_transdc_resp-reg_receiver"/>
</dbReference>
<keyword evidence="7" id="KW-0804">Transcription</keyword>
<proteinExistence type="predicted"/>
<name>A0A1G5AFP1_9PAST</name>
<keyword evidence="2" id="KW-0963">Cytoplasm</keyword>
<dbReference type="InterPro" id="IPR039420">
    <property type="entry name" value="WalR-like"/>
</dbReference>
<evidence type="ECO:0000256" key="8">
    <source>
        <dbReference type="PROSITE-ProRule" id="PRU00169"/>
    </source>
</evidence>
<reference evidence="12 13" key="1">
    <citation type="submission" date="2016-10" db="EMBL/GenBank/DDBJ databases">
        <authorList>
            <person name="Varghese N."/>
            <person name="Submissions S."/>
        </authorList>
    </citation>
    <scope>NUCLEOTIDE SEQUENCE [LARGE SCALE GENOMIC DNA]</scope>
    <source>
        <strain evidence="12 13">DSM 22022</strain>
    </source>
</reference>
<dbReference type="Pfam" id="PF00072">
    <property type="entry name" value="Response_reg"/>
    <property type="match status" value="1"/>
</dbReference>
<dbReference type="InterPro" id="IPR001867">
    <property type="entry name" value="OmpR/PhoB-type_DNA-bd"/>
</dbReference>
<dbReference type="InterPro" id="IPR011006">
    <property type="entry name" value="CheY-like_superfamily"/>
</dbReference>
<protein>
    <submittedName>
        <fullName evidence="12">Two-component system, OmpR family, response regulator QseB</fullName>
    </submittedName>
</protein>
<evidence type="ECO:0000259" key="10">
    <source>
        <dbReference type="PROSITE" id="PS50110"/>
    </source>
</evidence>
<evidence type="ECO:0000259" key="11">
    <source>
        <dbReference type="PROSITE" id="PS51755"/>
    </source>
</evidence>
<dbReference type="Proteomes" id="UP000199588">
    <property type="component" value="Unassembled WGS sequence"/>
</dbReference>
<dbReference type="CDD" id="cd00383">
    <property type="entry name" value="trans_reg_C"/>
    <property type="match status" value="1"/>
</dbReference>
<dbReference type="PROSITE" id="PS51755">
    <property type="entry name" value="OMPR_PHOB"/>
    <property type="match status" value="1"/>
</dbReference>
<keyword evidence="4" id="KW-0902">Two-component regulatory system</keyword>
<dbReference type="Gene3D" id="1.10.10.10">
    <property type="entry name" value="Winged helix-like DNA-binding domain superfamily/Winged helix DNA-binding domain"/>
    <property type="match status" value="1"/>
</dbReference>
<evidence type="ECO:0000313" key="12">
    <source>
        <dbReference type="EMBL" id="SCX76710.1"/>
    </source>
</evidence>
<dbReference type="PANTHER" id="PTHR48111:SF35">
    <property type="entry name" value="TRANSCRIPTIONAL REGULATORY PROTEIN QSEB"/>
    <property type="match status" value="1"/>
</dbReference>
<feature type="modified residue" description="4-aspartylphosphate" evidence="8">
    <location>
        <position position="52"/>
    </location>
</feature>
<dbReference type="InterPro" id="IPR036388">
    <property type="entry name" value="WH-like_DNA-bd_sf"/>
</dbReference>
<sequence length="222" mass="25171">MMRILLIEDDALIGNGIKVGLTKSGFSVDWFTDGKTGLQAIKSAPYDAVVLDLTLPGMDGMDILQQWRNEKIDTPVLILTARDTLNDRVTGLQRGADDYLCKPFALAEVIARLQALIRRRYGQANPIVEHSLVKFDPNSRKVSLQGKDIPLTTREYNLLELFMMNKERVLSRSFIEEKLYNWDDEVSSNALEVHIHNLRQKLGKQFIRTVHGVGYALGKNEE</sequence>
<evidence type="ECO:0000256" key="1">
    <source>
        <dbReference type="ARBA" id="ARBA00004496"/>
    </source>
</evidence>
<comment type="subcellular location">
    <subcellularLocation>
        <location evidence="1">Cytoplasm</location>
    </subcellularLocation>
</comment>
<dbReference type="Pfam" id="PF00486">
    <property type="entry name" value="Trans_reg_C"/>
    <property type="match status" value="1"/>
</dbReference>
<keyword evidence="3 8" id="KW-0597">Phosphoprotein</keyword>
<keyword evidence="13" id="KW-1185">Reference proteome</keyword>
<evidence type="ECO:0000256" key="7">
    <source>
        <dbReference type="ARBA" id="ARBA00023163"/>
    </source>
</evidence>
<evidence type="ECO:0000256" key="6">
    <source>
        <dbReference type="ARBA" id="ARBA00023125"/>
    </source>
</evidence>
<evidence type="ECO:0000256" key="3">
    <source>
        <dbReference type="ARBA" id="ARBA00022553"/>
    </source>
</evidence>
<dbReference type="EMBL" id="FMUQ01000002">
    <property type="protein sequence ID" value="SCX76710.1"/>
    <property type="molecule type" value="Genomic_DNA"/>
</dbReference>
<accession>A0A1G5AFP1</accession>
<dbReference type="Gene3D" id="6.10.250.690">
    <property type="match status" value="1"/>
</dbReference>
<evidence type="ECO:0000256" key="9">
    <source>
        <dbReference type="PROSITE-ProRule" id="PRU01091"/>
    </source>
</evidence>
<feature type="domain" description="OmpR/PhoB-type" evidence="11">
    <location>
        <begin position="125"/>
        <end position="219"/>
    </location>
</feature>
<evidence type="ECO:0000256" key="2">
    <source>
        <dbReference type="ARBA" id="ARBA00022490"/>
    </source>
</evidence>
<dbReference type="SMART" id="SM00448">
    <property type="entry name" value="REC"/>
    <property type="match status" value="1"/>
</dbReference>
<evidence type="ECO:0000313" key="13">
    <source>
        <dbReference type="Proteomes" id="UP000199588"/>
    </source>
</evidence>
<comment type="caution">
    <text evidence="12">The sequence shown here is derived from an EMBL/GenBank/DDBJ whole genome shotgun (WGS) entry which is preliminary data.</text>
</comment>
<gene>
    <name evidence="12" type="ORF">SAMN02910354_00250</name>
</gene>
<dbReference type="CDD" id="cd17624">
    <property type="entry name" value="REC_OmpR_PmrA-like"/>
    <property type="match status" value="1"/>
</dbReference>
<dbReference type="SMART" id="SM00862">
    <property type="entry name" value="Trans_reg_C"/>
    <property type="match status" value="1"/>
</dbReference>
<dbReference type="SUPFAM" id="SSF52172">
    <property type="entry name" value="CheY-like"/>
    <property type="match status" value="1"/>
</dbReference>